<keyword evidence="6" id="KW-0029">Amino-acid transport</keyword>
<dbReference type="SMART" id="SM00382">
    <property type="entry name" value="AAA"/>
    <property type="match status" value="1"/>
</dbReference>
<keyword evidence="2" id="KW-1003">Cell membrane</keyword>
<evidence type="ECO:0000313" key="10">
    <source>
        <dbReference type="Proteomes" id="UP000029078"/>
    </source>
</evidence>
<dbReference type="EMBL" id="JGZL01000008">
    <property type="protein sequence ID" value="KFI89504.1"/>
    <property type="molecule type" value="Genomic_DNA"/>
</dbReference>
<evidence type="ECO:0000256" key="2">
    <source>
        <dbReference type="ARBA" id="ARBA00022475"/>
    </source>
</evidence>
<dbReference type="EC" id="3.6.3.28" evidence="9"/>
<dbReference type="PANTHER" id="PTHR43166:SF30">
    <property type="entry name" value="METHIONINE IMPORT ATP-BINDING PROTEIN METN"/>
    <property type="match status" value="1"/>
</dbReference>
<evidence type="ECO:0000256" key="3">
    <source>
        <dbReference type="ARBA" id="ARBA00022741"/>
    </source>
</evidence>
<dbReference type="InterPro" id="IPR017871">
    <property type="entry name" value="ABC_transporter-like_CS"/>
</dbReference>
<feature type="domain" description="ABC transporter" evidence="8">
    <location>
        <begin position="5"/>
        <end position="244"/>
    </location>
</feature>
<keyword evidence="10" id="KW-1185">Reference proteome</keyword>
<accession>A0A087D1V4</accession>
<dbReference type="GO" id="GO:0006865">
    <property type="term" value="P:amino acid transport"/>
    <property type="evidence" value="ECO:0007669"/>
    <property type="project" value="UniProtKB-KW"/>
</dbReference>
<dbReference type="Pfam" id="PF00005">
    <property type="entry name" value="ABC_tran"/>
    <property type="match status" value="1"/>
</dbReference>
<evidence type="ECO:0000313" key="9">
    <source>
        <dbReference type="EMBL" id="KFI89504.1"/>
    </source>
</evidence>
<dbReference type="Pfam" id="PF09383">
    <property type="entry name" value="NIL"/>
    <property type="match status" value="1"/>
</dbReference>
<dbReference type="eggNOG" id="COG1135">
    <property type="taxonomic scope" value="Bacteria"/>
</dbReference>
<dbReference type="InterPro" id="IPR027417">
    <property type="entry name" value="P-loop_NTPase"/>
</dbReference>
<sequence length="363" mass="39273">MTNVIEIVNLKKTYSSSHGMHSALKDVSLTVPEGCIYGIIGLSGAGKSTLVRCINGIESKTGGSVKVLGQEVGDLGANGLKSLRRNIGMVFQQFNLMPSRTVIQNVLLPLRGTSVPRGERKVKAERLLELVGLERYADAYPSQLSGGQQQRVAIARALANDPQILLCDEATSALDPDTTKTILDLLVKLNREYGLTVIVVTHQMDVVKTICTDVSVIDQGRIVEQGSVYKIFADPESSLAKRFVESSTGLNRILSLIDSGSSAIGLDEGERLIHMQYVDKKVSEALVSEITKRFGLTVNIVYGSLEIIENYPLGGIIAKFVGSGHGVEESIDWLRSKGIKVDDLTPRFGSKAEADAKKEKGDD</sequence>
<dbReference type="PROSITE" id="PS50893">
    <property type="entry name" value="ABC_TRANSPORTER_2"/>
    <property type="match status" value="1"/>
</dbReference>
<dbReference type="RefSeq" id="WP_051592918.1">
    <property type="nucleotide sequence ID" value="NZ_JGZL01000008.1"/>
</dbReference>
<keyword evidence="5" id="KW-1278">Translocase</keyword>
<dbReference type="GO" id="GO:0005524">
    <property type="term" value="F:ATP binding"/>
    <property type="evidence" value="ECO:0007669"/>
    <property type="project" value="UniProtKB-KW"/>
</dbReference>
<dbReference type="STRING" id="78346.BRUM_1288"/>
<proteinExistence type="predicted"/>
<dbReference type="InterPro" id="IPR041701">
    <property type="entry name" value="MetN_ABC"/>
</dbReference>
<dbReference type="AlphaFoldDB" id="A0A087D1V4"/>
<keyword evidence="7" id="KW-0472">Membrane</keyword>
<dbReference type="InterPro" id="IPR003593">
    <property type="entry name" value="AAA+_ATPase"/>
</dbReference>
<evidence type="ECO:0000256" key="4">
    <source>
        <dbReference type="ARBA" id="ARBA00022840"/>
    </source>
</evidence>
<evidence type="ECO:0000256" key="7">
    <source>
        <dbReference type="ARBA" id="ARBA00023136"/>
    </source>
</evidence>
<dbReference type="GO" id="GO:0016887">
    <property type="term" value="F:ATP hydrolysis activity"/>
    <property type="evidence" value="ECO:0007669"/>
    <property type="project" value="InterPro"/>
</dbReference>
<dbReference type="Gene3D" id="3.40.50.300">
    <property type="entry name" value="P-loop containing nucleotide triphosphate hydrolases"/>
    <property type="match status" value="1"/>
</dbReference>
<dbReference type="InterPro" id="IPR003439">
    <property type="entry name" value="ABC_transporter-like_ATP-bd"/>
</dbReference>
<dbReference type="InterPro" id="IPR018449">
    <property type="entry name" value="NIL_domain"/>
</dbReference>
<dbReference type="SMART" id="SM00930">
    <property type="entry name" value="NIL"/>
    <property type="match status" value="1"/>
</dbReference>
<dbReference type="InterPro" id="IPR050086">
    <property type="entry name" value="MetN_ABC_transporter-like"/>
</dbReference>
<gene>
    <name evidence="9" type="ORF">BRUM_1288</name>
</gene>
<dbReference type="CDD" id="cd03258">
    <property type="entry name" value="ABC_MetN_methionine_transporter"/>
    <property type="match status" value="1"/>
</dbReference>
<dbReference type="Proteomes" id="UP000029078">
    <property type="component" value="Unassembled WGS sequence"/>
</dbReference>
<dbReference type="Gene3D" id="3.30.70.260">
    <property type="match status" value="1"/>
</dbReference>
<dbReference type="PANTHER" id="PTHR43166">
    <property type="entry name" value="AMINO ACID IMPORT ATP-BINDING PROTEIN"/>
    <property type="match status" value="1"/>
</dbReference>
<comment type="caution">
    <text evidence="9">The sequence shown here is derived from an EMBL/GenBank/DDBJ whole genome shotgun (WGS) entry which is preliminary data.</text>
</comment>
<evidence type="ECO:0000256" key="1">
    <source>
        <dbReference type="ARBA" id="ARBA00022448"/>
    </source>
</evidence>
<keyword evidence="1" id="KW-0813">Transport</keyword>
<keyword evidence="4 9" id="KW-0067">ATP-binding</keyword>
<reference evidence="9 10" key="1">
    <citation type="submission" date="2014-03" db="EMBL/GenBank/DDBJ databases">
        <title>Genomics of Bifidobacteria.</title>
        <authorList>
            <person name="Ventura M."/>
            <person name="Milani C."/>
            <person name="Lugli G.A."/>
        </authorList>
    </citation>
    <scope>NUCLEOTIDE SEQUENCE [LARGE SCALE GENOMIC DNA]</scope>
    <source>
        <strain evidence="9 10">LMG 21811</strain>
    </source>
</reference>
<evidence type="ECO:0000256" key="5">
    <source>
        <dbReference type="ARBA" id="ARBA00022967"/>
    </source>
</evidence>
<keyword evidence="9" id="KW-0378">Hydrolase</keyword>
<dbReference type="SUPFAM" id="SSF55021">
    <property type="entry name" value="ACT-like"/>
    <property type="match status" value="1"/>
</dbReference>
<name>A0A087D1V4_BIFRU</name>
<evidence type="ECO:0000256" key="6">
    <source>
        <dbReference type="ARBA" id="ARBA00022970"/>
    </source>
</evidence>
<dbReference type="SUPFAM" id="SSF52540">
    <property type="entry name" value="P-loop containing nucleoside triphosphate hydrolases"/>
    <property type="match status" value="1"/>
</dbReference>
<protein>
    <submittedName>
        <fullName evidence="9">Methionine ABC transporter, ATP-binding protein</fullName>
        <ecNumber evidence="9">3.6.3.28</ecNumber>
    </submittedName>
</protein>
<dbReference type="PROSITE" id="PS00211">
    <property type="entry name" value="ABC_TRANSPORTER_1"/>
    <property type="match status" value="1"/>
</dbReference>
<evidence type="ECO:0000259" key="8">
    <source>
        <dbReference type="PROSITE" id="PS50893"/>
    </source>
</evidence>
<keyword evidence="3" id="KW-0547">Nucleotide-binding</keyword>
<dbReference type="InterPro" id="IPR045865">
    <property type="entry name" value="ACT-like_dom_sf"/>
</dbReference>
<organism evidence="9 10">
    <name type="scientific">Bifidobacterium ruminantium</name>
    <dbReference type="NCBI Taxonomy" id="78346"/>
    <lineage>
        <taxon>Bacteria</taxon>
        <taxon>Bacillati</taxon>
        <taxon>Actinomycetota</taxon>
        <taxon>Actinomycetes</taxon>
        <taxon>Bifidobacteriales</taxon>
        <taxon>Bifidobacteriaceae</taxon>
        <taxon>Bifidobacterium</taxon>
    </lineage>
</organism>